<gene>
    <name evidence="2" type="primary">SOX9</name>
</gene>
<reference evidence="2" key="1">
    <citation type="submission" date="2013-07" db="EMBL/GenBank/DDBJ databases">
        <authorList>
            <person name="Pathak D."/>
            <person name="Ali S."/>
        </authorList>
    </citation>
    <scope>NUCLEOTIDE SEQUENCE</scope>
    <source>
        <tissue evidence="2">Blood</tissue>
    </source>
</reference>
<feature type="non-terminal residue" evidence="2">
    <location>
        <position position="146"/>
    </location>
</feature>
<dbReference type="ChiTaRS" id="SOX9">
    <property type="organism name" value="human"/>
</dbReference>
<dbReference type="AlphaFoldDB" id="U5XKW5"/>
<dbReference type="PeptideAtlas" id="U5XKW5"/>
<dbReference type="OrthoDB" id="6247875at2759"/>
<evidence type="ECO:0000256" key="1">
    <source>
        <dbReference type="SAM" id="MobiDB-lite"/>
    </source>
</evidence>
<feature type="compositionally biased region" description="Low complexity" evidence="1">
    <location>
        <begin position="97"/>
        <end position="108"/>
    </location>
</feature>
<sequence>MNLLDPFMKMTDESGERTCPGTPSPTMSEELGGARPARRDPARTPRNTRPQGEHVPQGRARSEEGERGGQVPRVHPRGGQPGAQRLRLDAGAHAGARQRLQQEQAARQAAHERLHGVGAGGAQEARGPVPALAQRRAQQDAGQALE</sequence>
<name>U5XKW5_HUMAN</name>
<feature type="region of interest" description="Disordered" evidence="1">
    <location>
        <begin position="1"/>
        <end position="146"/>
    </location>
</feature>
<feature type="compositionally biased region" description="Low complexity" evidence="1">
    <location>
        <begin position="131"/>
        <end position="146"/>
    </location>
</feature>
<evidence type="ECO:0000313" key="2">
    <source>
        <dbReference type="EMBL" id="AGZ62956.1"/>
    </source>
</evidence>
<dbReference type="EMBL" id="KF448510">
    <property type="protein sequence ID" value="AGZ62956.1"/>
    <property type="molecule type" value="Genomic_DNA"/>
</dbReference>
<proteinExistence type="predicted"/>
<accession>U5XKW5</accession>
<protein>
    <submittedName>
        <fullName evidence="2">SRY-box 9</fullName>
    </submittedName>
</protein>
<organism evidence="2">
    <name type="scientific">Homo sapiens</name>
    <name type="common">Human</name>
    <dbReference type="NCBI Taxonomy" id="9606"/>
    <lineage>
        <taxon>Eukaryota</taxon>
        <taxon>Metazoa</taxon>
        <taxon>Chordata</taxon>
        <taxon>Craniata</taxon>
        <taxon>Vertebrata</taxon>
        <taxon>Euteleostomi</taxon>
        <taxon>Mammalia</taxon>
        <taxon>Eutheria</taxon>
        <taxon>Euarchontoglires</taxon>
        <taxon>Primates</taxon>
        <taxon>Haplorrhini</taxon>
        <taxon>Catarrhini</taxon>
        <taxon>Hominidae</taxon>
        <taxon>Homo</taxon>
    </lineage>
</organism>